<feature type="compositionally biased region" description="Polar residues" evidence="3">
    <location>
        <begin position="319"/>
        <end position="332"/>
    </location>
</feature>
<comment type="subcellular location">
    <subcellularLocation>
        <location evidence="1">Cell inner membrane</location>
        <topology evidence="1">Multi-pass membrane protein</topology>
    </subcellularLocation>
</comment>
<feature type="region of interest" description="Disordered" evidence="3">
    <location>
        <begin position="908"/>
        <end position="1000"/>
    </location>
</feature>
<feature type="transmembrane region" description="Helical" evidence="4">
    <location>
        <begin position="477"/>
        <end position="494"/>
    </location>
</feature>
<feature type="transmembrane region" description="Helical" evidence="4">
    <location>
        <begin position="752"/>
        <end position="774"/>
    </location>
</feature>
<reference evidence="6 7" key="1">
    <citation type="submission" date="2021-02" db="EMBL/GenBank/DDBJ databases">
        <title>Genome assembly of Pseudopithomyces chartarum.</title>
        <authorList>
            <person name="Jauregui R."/>
            <person name="Singh J."/>
            <person name="Voisey C."/>
        </authorList>
    </citation>
    <scope>NUCLEOTIDE SEQUENCE [LARGE SCALE GENOMIC DNA]</scope>
    <source>
        <strain evidence="6 7">AGR01</strain>
    </source>
</reference>
<dbReference type="Gene3D" id="1.20.1250.20">
    <property type="entry name" value="MFS general substrate transporter like domains"/>
    <property type="match status" value="2"/>
</dbReference>
<keyword evidence="4" id="KW-0472">Membrane</keyword>
<dbReference type="AlphaFoldDB" id="A0AAN6M7G6"/>
<accession>A0AAN6M7G6</accession>
<feature type="transmembrane region" description="Helical" evidence="4">
    <location>
        <begin position="780"/>
        <end position="800"/>
    </location>
</feature>
<evidence type="ECO:0000256" key="4">
    <source>
        <dbReference type="SAM" id="Phobius"/>
    </source>
</evidence>
<feature type="transmembrane region" description="Helical" evidence="4">
    <location>
        <begin position="48"/>
        <end position="69"/>
    </location>
</feature>
<dbReference type="InterPro" id="IPR011701">
    <property type="entry name" value="MFS"/>
</dbReference>
<feature type="compositionally biased region" description="Polar residues" evidence="3">
    <location>
        <begin position="988"/>
        <end position="1000"/>
    </location>
</feature>
<dbReference type="Pfam" id="PF20684">
    <property type="entry name" value="Fung_rhodopsin"/>
    <property type="match status" value="1"/>
</dbReference>
<keyword evidence="4" id="KW-0812">Transmembrane</keyword>
<sequence>MTEEPSRAPAVLAVSAATLACSSLFVFSRLVSRFAIVKKPGWDDYTIVLAWILAFGTSFAICWGTTKGFGRHQDTILEHDLAPMNKAAYAFSVLYNPALMATKSSILIFYLTLSKTNKVFRWSTIATLIVVNVGGLALTLLNILQCDPVSAAFETPVKPPHTCINIVTIYLSSAPLNIITDLAIFFLPMPLLTGMRLPKKQKIILVVTFGFGVFVAVVDVIRIYYLQDAQRDTLRAKQTGIPGDDMSNQRDDTDFSWYASFSSMWSAVEINTGIMCACVPTLKPLVRRFLPHWVLDHTTAEKSTSRTSDSMIIPTNITSATRPQTAPSPQLSPTTTKPPPTFGGVDESMGMMDFLTTPDMNEMPEVTRNDTVATFATTTRARRGSSAYFDFVDMQKKKNITLRTNEEAVYPVAMVTILFFIWGFAYGLLDTLNAQFQIVARMSDGQTVGQHSAYYFGYIVAPLTFGRFVFRKWGFKACYIVGLVVYACGALVFWPSAVLTSFPAFLISNFIVGMGLSTLELSANPFIALCGPPEFAESRLSMSQGIQAIGTIVSPLLARKVLFKASADSLIDVQWAYLGISFFTIILAVVFFYVPLPEATDEELENATARMPIPRDATVGSTNVRTVWVSLGLGIFAMFCYVGGQESTSTTFAEYFQRWAPTLDVVSFQAIEHTGFATSRLLAAVACIWIKPRFILAFSFAGVIAFSVAAMNGRVGGSSAAIVVMVKFFEGPLFPLIYAQSLRSLGRHTKDAAVLLTAAIGGGAVWPPIMYAVYKARSVHYAYCVVVAAYAAGALFPLWLNFPLFSTQRKLVDPCRDEQSRRESETEKERRASMGTGEKHKRWSLHNIKNRWSKEKDQLPTVEHRERESWAEGLTPSLFLTHPAAAVRLEAAQRPHSSELEIPVFLSSRNSTSSSAGSSSTSSTEASHEKASAAERPHDSPHTTVFAHRQDLQSSSSSESNSTGSSSNIVNTGDGAAVSPGFVYASPMRSQNDPSISWAG</sequence>
<evidence type="ECO:0000256" key="3">
    <source>
        <dbReference type="SAM" id="MobiDB-lite"/>
    </source>
</evidence>
<keyword evidence="2" id="KW-1003">Cell membrane</keyword>
<comment type="caution">
    <text evidence="6">The sequence shown here is derived from an EMBL/GenBank/DDBJ whole genome shotgun (WGS) entry which is preliminary data.</text>
</comment>
<dbReference type="PROSITE" id="PS51257">
    <property type="entry name" value="PROKAR_LIPOPROTEIN"/>
    <property type="match status" value="1"/>
</dbReference>
<feature type="transmembrane region" description="Helical" evidence="4">
    <location>
        <begin position="89"/>
        <end position="113"/>
    </location>
</feature>
<dbReference type="Pfam" id="PF07690">
    <property type="entry name" value="MFS_1"/>
    <property type="match status" value="1"/>
</dbReference>
<name>A0AAN6M7G6_9PLEO</name>
<evidence type="ECO:0000313" key="6">
    <source>
        <dbReference type="EMBL" id="KAK3215999.1"/>
    </source>
</evidence>
<feature type="compositionally biased region" description="Basic and acidic residues" evidence="3">
    <location>
        <begin position="815"/>
        <end position="832"/>
    </location>
</feature>
<protein>
    <recommendedName>
        <fullName evidence="5">Rhodopsin domain-containing protein</fullName>
    </recommendedName>
</protein>
<feature type="compositionally biased region" description="Basic and acidic residues" evidence="3">
    <location>
        <begin position="926"/>
        <end position="941"/>
    </location>
</feature>
<evidence type="ECO:0000313" key="7">
    <source>
        <dbReference type="Proteomes" id="UP001280581"/>
    </source>
</evidence>
<evidence type="ECO:0000259" key="5">
    <source>
        <dbReference type="Pfam" id="PF20684"/>
    </source>
</evidence>
<feature type="transmembrane region" description="Helical" evidence="4">
    <location>
        <begin position="719"/>
        <end position="740"/>
    </location>
</feature>
<feature type="transmembrane region" description="Helical" evidence="4">
    <location>
        <begin position="575"/>
        <end position="594"/>
    </location>
</feature>
<feature type="transmembrane region" description="Helical" evidence="4">
    <location>
        <begin position="408"/>
        <end position="429"/>
    </location>
</feature>
<feature type="transmembrane region" description="Helical" evidence="4">
    <location>
        <begin position="452"/>
        <end position="470"/>
    </location>
</feature>
<feature type="transmembrane region" description="Helical" evidence="4">
    <location>
        <begin position="694"/>
        <end position="713"/>
    </location>
</feature>
<dbReference type="InterPro" id="IPR049326">
    <property type="entry name" value="Rhodopsin_dom_fungi"/>
</dbReference>
<feature type="compositionally biased region" description="Low complexity" evidence="3">
    <location>
        <begin position="954"/>
        <end position="967"/>
    </location>
</feature>
<keyword evidence="7" id="KW-1185">Reference proteome</keyword>
<dbReference type="EMBL" id="WVTA01000002">
    <property type="protein sequence ID" value="KAK3215999.1"/>
    <property type="molecule type" value="Genomic_DNA"/>
</dbReference>
<feature type="transmembrane region" description="Helical" evidence="4">
    <location>
        <begin position="164"/>
        <end position="191"/>
    </location>
</feature>
<feature type="transmembrane region" description="Helical" evidence="4">
    <location>
        <begin position="125"/>
        <end position="144"/>
    </location>
</feature>
<feature type="domain" description="Rhodopsin" evidence="5">
    <location>
        <begin position="29"/>
        <end position="288"/>
    </location>
</feature>
<dbReference type="PANTHER" id="PTHR43702">
    <property type="entry name" value="L-FUCOSE-PROTON SYMPORTER"/>
    <property type="match status" value="1"/>
</dbReference>
<feature type="compositionally biased region" description="Low complexity" evidence="3">
    <location>
        <begin position="908"/>
        <end position="925"/>
    </location>
</feature>
<feature type="transmembrane region" description="Helical" evidence="4">
    <location>
        <begin position="6"/>
        <end position="27"/>
    </location>
</feature>
<dbReference type="Proteomes" id="UP001280581">
    <property type="component" value="Unassembled WGS sequence"/>
</dbReference>
<evidence type="ECO:0000256" key="1">
    <source>
        <dbReference type="ARBA" id="ARBA00004429"/>
    </source>
</evidence>
<dbReference type="InterPro" id="IPR050375">
    <property type="entry name" value="MFS_TsgA-like"/>
</dbReference>
<feature type="region of interest" description="Disordered" evidence="3">
    <location>
        <begin position="815"/>
        <end position="840"/>
    </location>
</feature>
<feature type="region of interest" description="Disordered" evidence="3">
    <location>
        <begin position="319"/>
        <end position="343"/>
    </location>
</feature>
<keyword evidence="4" id="KW-1133">Transmembrane helix</keyword>
<dbReference type="GO" id="GO:0005886">
    <property type="term" value="C:plasma membrane"/>
    <property type="evidence" value="ECO:0007669"/>
    <property type="project" value="UniProtKB-SubCell"/>
</dbReference>
<dbReference type="InterPro" id="IPR036259">
    <property type="entry name" value="MFS_trans_sf"/>
</dbReference>
<feature type="transmembrane region" description="Helical" evidence="4">
    <location>
        <begin position="203"/>
        <end position="225"/>
    </location>
</feature>
<dbReference type="PANTHER" id="PTHR43702:SF13">
    <property type="entry name" value="MONOSACCHARIDE TRANSPORTER, PUTATIVE (AFU_ORTHOLOGUE AFUA_4G06630)-RELATED"/>
    <property type="match status" value="1"/>
</dbReference>
<dbReference type="GO" id="GO:0022857">
    <property type="term" value="F:transmembrane transporter activity"/>
    <property type="evidence" value="ECO:0007669"/>
    <property type="project" value="InterPro"/>
</dbReference>
<gene>
    <name evidence="6" type="ORF">GRF29_8g1778600</name>
</gene>
<feature type="transmembrane region" description="Helical" evidence="4">
    <location>
        <begin position="626"/>
        <end position="644"/>
    </location>
</feature>
<evidence type="ECO:0000256" key="2">
    <source>
        <dbReference type="ARBA" id="ARBA00022475"/>
    </source>
</evidence>
<dbReference type="SUPFAM" id="SSF103473">
    <property type="entry name" value="MFS general substrate transporter"/>
    <property type="match status" value="1"/>
</dbReference>
<proteinExistence type="predicted"/>
<organism evidence="6 7">
    <name type="scientific">Pseudopithomyces chartarum</name>
    <dbReference type="NCBI Taxonomy" id="1892770"/>
    <lineage>
        <taxon>Eukaryota</taxon>
        <taxon>Fungi</taxon>
        <taxon>Dikarya</taxon>
        <taxon>Ascomycota</taxon>
        <taxon>Pezizomycotina</taxon>
        <taxon>Dothideomycetes</taxon>
        <taxon>Pleosporomycetidae</taxon>
        <taxon>Pleosporales</taxon>
        <taxon>Massarineae</taxon>
        <taxon>Didymosphaeriaceae</taxon>
        <taxon>Pseudopithomyces</taxon>
    </lineage>
</organism>